<keyword evidence="6 14" id="KW-0963">Cytoplasm</keyword>
<organism evidence="18 19">
    <name type="scientific">Methylocystis echinoides</name>
    <dbReference type="NCBI Taxonomy" id="29468"/>
    <lineage>
        <taxon>Bacteria</taxon>
        <taxon>Pseudomonadati</taxon>
        <taxon>Pseudomonadota</taxon>
        <taxon>Alphaproteobacteria</taxon>
        <taxon>Hyphomicrobiales</taxon>
        <taxon>Methylocystaceae</taxon>
        <taxon>Methylocystis</taxon>
    </lineage>
</organism>
<feature type="binding site" evidence="15">
    <location>
        <position position="203"/>
    </location>
    <ligand>
        <name>S-adenosyl-L-methionine</name>
        <dbReference type="ChEBI" id="CHEBI:59789"/>
        <label>2</label>
    </ligand>
</feature>
<comment type="cofactor">
    <cofactor evidence="14 16">
        <name>[4Fe-4S] cluster</name>
        <dbReference type="ChEBI" id="CHEBI:49883"/>
    </cofactor>
    <text evidence="14 16">Binds 1 [4Fe-4S] cluster. The cluster is coordinated with 3 cysteines and an exchangeable S-adenosyl-L-methionine.</text>
</comment>
<comment type="caution">
    <text evidence="18">The sequence shown here is derived from an EMBL/GenBank/DDBJ whole genome shotgun (WGS) entry which is preliminary data.</text>
</comment>
<evidence type="ECO:0000256" key="14">
    <source>
        <dbReference type="PIRNR" id="PIRNR000167"/>
    </source>
</evidence>
<comment type="subcellular location">
    <subcellularLocation>
        <location evidence="1 14">Cytoplasm</location>
    </subcellularLocation>
</comment>
<gene>
    <name evidence="18" type="primary">hemN_1</name>
    <name evidence="18" type="ORF">LMG27198_21820</name>
</gene>
<keyword evidence="8 14" id="KW-0479">Metal-binding</keyword>
<feature type="binding site" evidence="15">
    <location>
        <position position="237"/>
    </location>
    <ligand>
        <name>S-adenosyl-L-methionine</name>
        <dbReference type="ChEBI" id="CHEBI:59789"/>
        <label>2</label>
    </ligand>
</feature>
<dbReference type="InterPro" id="IPR007197">
    <property type="entry name" value="rSAM"/>
</dbReference>
<dbReference type="GO" id="GO:0046872">
    <property type="term" value="F:metal ion binding"/>
    <property type="evidence" value="ECO:0007669"/>
    <property type="project" value="UniProtKB-KW"/>
</dbReference>
<keyword evidence="7 14" id="KW-0949">S-adenosyl-L-methionine</keyword>
<dbReference type="AlphaFoldDB" id="A0A9W6GUL6"/>
<evidence type="ECO:0000256" key="1">
    <source>
        <dbReference type="ARBA" id="ARBA00004496"/>
    </source>
</evidence>
<dbReference type="EMBL" id="BSEC01000001">
    <property type="protein sequence ID" value="GLI93190.1"/>
    <property type="molecule type" value="Genomic_DNA"/>
</dbReference>
<dbReference type="GO" id="GO:0005737">
    <property type="term" value="C:cytoplasm"/>
    <property type="evidence" value="ECO:0007669"/>
    <property type="project" value="UniProtKB-SubCell"/>
</dbReference>
<dbReference type="InterPro" id="IPR010723">
    <property type="entry name" value="HemN_C"/>
</dbReference>
<evidence type="ECO:0000256" key="15">
    <source>
        <dbReference type="PIRSR" id="PIRSR000167-1"/>
    </source>
</evidence>
<dbReference type="Pfam" id="PF06969">
    <property type="entry name" value="HemN_C"/>
    <property type="match status" value="1"/>
</dbReference>
<evidence type="ECO:0000256" key="13">
    <source>
        <dbReference type="ARBA" id="ARBA00048321"/>
    </source>
</evidence>
<dbReference type="SFLD" id="SFLDS00029">
    <property type="entry name" value="Radical_SAM"/>
    <property type="match status" value="1"/>
</dbReference>
<evidence type="ECO:0000313" key="19">
    <source>
        <dbReference type="Proteomes" id="UP001144323"/>
    </source>
</evidence>
<reference evidence="18" key="1">
    <citation type="journal article" date="2023" name="Int. J. Syst. Evol. Microbiol.">
        <title>Methylocystis iwaonis sp. nov., a type II methane-oxidizing bacterium from surface soil of a rice paddy field in Japan, and emended description of the genus Methylocystis (ex Whittenbury et al. 1970) Bowman et al. 1993.</title>
        <authorList>
            <person name="Kaise H."/>
            <person name="Sawadogo J.B."/>
            <person name="Alam M.S."/>
            <person name="Ueno C."/>
            <person name="Dianou D."/>
            <person name="Shinjo R."/>
            <person name="Asakawa S."/>
        </authorList>
    </citation>
    <scope>NUCLEOTIDE SEQUENCE</scope>
    <source>
        <strain evidence="18">LMG27198</strain>
    </source>
</reference>
<evidence type="ECO:0000256" key="9">
    <source>
        <dbReference type="ARBA" id="ARBA00023002"/>
    </source>
</evidence>
<feature type="binding site" evidence="15">
    <location>
        <position position="106"/>
    </location>
    <ligand>
        <name>S-adenosyl-L-methionine</name>
        <dbReference type="ChEBI" id="CHEBI:59789"/>
        <label>1</label>
    </ligand>
</feature>
<feature type="binding site" evidence="15">
    <location>
        <position position="166"/>
    </location>
    <ligand>
        <name>S-adenosyl-L-methionine</name>
        <dbReference type="ChEBI" id="CHEBI:59789"/>
        <label>2</label>
    </ligand>
</feature>
<feature type="domain" description="Radical SAM core" evidence="17">
    <location>
        <begin position="41"/>
        <end position="277"/>
    </location>
</feature>
<dbReference type="EC" id="1.3.98.3" evidence="14"/>
<protein>
    <recommendedName>
        <fullName evidence="14">Coproporphyrinogen-III oxidase</fullName>
        <ecNumber evidence="14">1.3.98.3</ecNumber>
    </recommendedName>
</protein>
<comment type="pathway">
    <text evidence="2 14">Porphyrin-containing compound metabolism; protoporphyrin-IX biosynthesis; protoporphyrinogen-IX from coproporphyrinogen-III (AdoMet route): step 1/1.</text>
</comment>
<evidence type="ECO:0000256" key="4">
    <source>
        <dbReference type="ARBA" id="ARBA00011245"/>
    </source>
</evidence>
<dbReference type="CDD" id="cd01335">
    <property type="entry name" value="Radical_SAM"/>
    <property type="match status" value="1"/>
</dbReference>
<evidence type="ECO:0000256" key="16">
    <source>
        <dbReference type="PIRSR" id="PIRSR000167-2"/>
    </source>
</evidence>
<sequence length="448" mass="48618">MDPASLALAERSAPRYTSYPTAPHFSKEIGDAEMRHWLGALDPHASLSLYFHVPFCREICAYCGCHTKAVRQEAPLTAYKETLLREIELTSQATRARGVVSIHWGGGTPSILGPSRFGEIVERLRDLFEITHETEHAIELDPRLLDAPMAEALAQAGITRASFGVQDLNEHVQEAAGRVQPFEVVARAVALLRNVGVTAINLDLMYGLPDQSVDDVARTAAMAASLAPQRLAVFGYAHVPWFKANQKLIDAAALPGAAERLAQAAAVRGALEREGYEAIGLDHFARPHDPLAVAAREGRMRRNFQGYTIDTATALLPFGVSAIGRLPQGFVGNATDLAGWRRAIEADRFPVTRGLAFSIEDLARGDVIERLMCDFVVDYGAIAQEHGFAPEAFDGARVPLRHLEADGVVTLEGRRVSVTERGRPFVRLAAAAFDAYLEASAARHSAAV</sequence>
<dbReference type="Gene3D" id="3.20.20.70">
    <property type="entry name" value="Aldolase class I"/>
    <property type="match status" value="1"/>
</dbReference>
<evidence type="ECO:0000256" key="10">
    <source>
        <dbReference type="ARBA" id="ARBA00023004"/>
    </source>
</evidence>
<evidence type="ECO:0000256" key="7">
    <source>
        <dbReference type="ARBA" id="ARBA00022691"/>
    </source>
</evidence>
<feature type="binding site" evidence="15">
    <location>
        <position position="323"/>
    </location>
    <ligand>
        <name>S-adenosyl-L-methionine</name>
        <dbReference type="ChEBI" id="CHEBI:59789"/>
        <label>1</label>
    </ligand>
</feature>
<keyword evidence="19" id="KW-1185">Reference proteome</keyword>
<comment type="catalytic activity">
    <reaction evidence="13 14">
        <text>coproporphyrinogen III + 2 S-adenosyl-L-methionine = protoporphyrinogen IX + 2 5'-deoxyadenosine + 2 L-methionine + 2 CO2</text>
        <dbReference type="Rhea" id="RHEA:15425"/>
        <dbReference type="ChEBI" id="CHEBI:16526"/>
        <dbReference type="ChEBI" id="CHEBI:17319"/>
        <dbReference type="ChEBI" id="CHEBI:57307"/>
        <dbReference type="ChEBI" id="CHEBI:57309"/>
        <dbReference type="ChEBI" id="CHEBI:57844"/>
        <dbReference type="ChEBI" id="CHEBI:59789"/>
        <dbReference type="EC" id="1.3.98.3"/>
    </reaction>
</comment>
<comment type="similarity">
    <text evidence="3 14">Belongs to the anaerobic coproporphyrinogen-III oxidase family.</text>
</comment>
<feature type="binding site" evidence="15">
    <location>
        <begin position="107"/>
        <end position="108"/>
    </location>
    <ligand>
        <name>S-adenosyl-L-methionine</name>
        <dbReference type="ChEBI" id="CHEBI:59789"/>
        <label>2</label>
    </ligand>
</feature>
<feature type="binding site" evidence="15">
    <location>
        <begin position="62"/>
        <end position="64"/>
    </location>
    <ligand>
        <name>S-adenosyl-L-methionine</name>
        <dbReference type="ChEBI" id="CHEBI:59789"/>
        <label>2</label>
    </ligand>
</feature>
<dbReference type="PANTHER" id="PTHR13932:SF6">
    <property type="entry name" value="OXYGEN-INDEPENDENT COPROPORPHYRINOGEN III OXIDASE"/>
    <property type="match status" value="1"/>
</dbReference>
<dbReference type="InterPro" id="IPR006638">
    <property type="entry name" value="Elp3/MiaA/NifB-like_rSAM"/>
</dbReference>
<dbReference type="Pfam" id="PF04055">
    <property type="entry name" value="Radical_SAM"/>
    <property type="match status" value="1"/>
</dbReference>
<feature type="binding site" evidence="15">
    <location>
        <position position="178"/>
    </location>
    <ligand>
        <name>S-adenosyl-L-methionine</name>
        <dbReference type="ChEBI" id="CHEBI:59789"/>
        <label>2</label>
    </ligand>
</feature>
<dbReference type="GO" id="GO:0004109">
    <property type="term" value="F:coproporphyrinogen oxidase activity"/>
    <property type="evidence" value="ECO:0007669"/>
    <property type="project" value="InterPro"/>
</dbReference>
<dbReference type="InterPro" id="IPR004558">
    <property type="entry name" value="Coprogen_oxidase_HemN"/>
</dbReference>
<evidence type="ECO:0000256" key="6">
    <source>
        <dbReference type="ARBA" id="ARBA00022490"/>
    </source>
</evidence>
<feature type="binding site" evidence="15">
    <location>
        <position position="139"/>
    </location>
    <ligand>
        <name>S-adenosyl-L-methionine</name>
        <dbReference type="ChEBI" id="CHEBI:59789"/>
        <label>1</label>
    </ligand>
</feature>
<evidence type="ECO:0000256" key="3">
    <source>
        <dbReference type="ARBA" id="ARBA00005493"/>
    </source>
</evidence>
<proteinExistence type="inferred from homology"/>
<evidence type="ECO:0000256" key="8">
    <source>
        <dbReference type="ARBA" id="ARBA00022723"/>
    </source>
</evidence>
<evidence type="ECO:0000256" key="5">
    <source>
        <dbReference type="ARBA" id="ARBA00022485"/>
    </source>
</evidence>
<feature type="binding site" evidence="16">
    <location>
        <position position="63"/>
    </location>
    <ligand>
        <name>[4Fe-4S] cluster</name>
        <dbReference type="ChEBI" id="CHEBI:49883"/>
        <note>4Fe-4S-S-AdoMet</note>
    </ligand>
</feature>
<feature type="binding site" evidence="16">
    <location>
        <position position="60"/>
    </location>
    <ligand>
        <name>[4Fe-4S] cluster</name>
        <dbReference type="ChEBI" id="CHEBI:49883"/>
        <note>4Fe-4S-S-AdoMet</note>
    </ligand>
</feature>
<dbReference type="SMART" id="SM00729">
    <property type="entry name" value="Elp3"/>
    <property type="match status" value="1"/>
</dbReference>
<name>A0A9W6GUL6_9HYPH</name>
<evidence type="ECO:0000256" key="11">
    <source>
        <dbReference type="ARBA" id="ARBA00023014"/>
    </source>
</evidence>
<keyword evidence="12 14" id="KW-0627">Porphyrin biosynthesis</keyword>
<dbReference type="GO" id="GO:0051539">
    <property type="term" value="F:4 iron, 4 sulfur cluster binding"/>
    <property type="evidence" value="ECO:0007669"/>
    <property type="project" value="UniProtKB-KW"/>
</dbReference>
<keyword evidence="10 14" id="KW-0408">Iron</keyword>
<evidence type="ECO:0000256" key="12">
    <source>
        <dbReference type="ARBA" id="ARBA00023244"/>
    </source>
</evidence>
<dbReference type="Proteomes" id="UP001144323">
    <property type="component" value="Unassembled WGS sequence"/>
</dbReference>
<evidence type="ECO:0000313" key="18">
    <source>
        <dbReference type="EMBL" id="GLI93190.1"/>
    </source>
</evidence>
<evidence type="ECO:0000256" key="2">
    <source>
        <dbReference type="ARBA" id="ARBA00004785"/>
    </source>
</evidence>
<feature type="binding site" evidence="15">
    <location>
        <position position="50"/>
    </location>
    <ligand>
        <name>S-adenosyl-L-methionine</name>
        <dbReference type="ChEBI" id="CHEBI:59789"/>
        <label>1</label>
    </ligand>
</feature>
<dbReference type="SUPFAM" id="SSF102114">
    <property type="entry name" value="Radical SAM enzymes"/>
    <property type="match status" value="1"/>
</dbReference>
<dbReference type="PROSITE" id="PS51918">
    <property type="entry name" value="RADICAL_SAM"/>
    <property type="match status" value="1"/>
</dbReference>
<dbReference type="SFLD" id="SFLDG01065">
    <property type="entry name" value="anaerobic_coproporphyrinogen-I"/>
    <property type="match status" value="1"/>
</dbReference>
<accession>A0A9W6GUL6</accession>
<evidence type="ECO:0000259" key="17">
    <source>
        <dbReference type="PROSITE" id="PS51918"/>
    </source>
</evidence>
<dbReference type="InterPro" id="IPR013785">
    <property type="entry name" value="Aldolase_TIM"/>
</dbReference>
<dbReference type="GO" id="GO:0051989">
    <property type="term" value="F:coproporphyrinogen dehydrogenase activity"/>
    <property type="evidence" value="ECO:0007669"/>
    <property type="project" value="UniProtKB-EC"/>
</dbReference>
<dbReference type="NCBIfam" id="TIGR00538">
    <property type="entry name" value="hemN"/>
    <property type="match status" value="1"/>
</dbReference>
<dbReference type="RefSeq" id="WP_281802853.1">
    <property type="nucleotide sequence ID" value="NZ_BSEC01000001.1"/>
</dbReference>
<feature type="binding site" evidence="16">
    <location>
        <position position="56"/>
    </location>
    <ligand>
        <name>[4Fe-4S] cluster</name>
        <dbReference type="ChEBI" id="CHEBI:49883"/>
        <note>4Fe-4S-S-AdoMet</note>
    </ligand>
</feature>
<comment type="subunit">
    <text evidence="4">Monomer.</text>
</comment>
<dbReference type="InterPro" id="IPR058240">
    <property type="entry name" value="rSAM_sf"/>
</dbReference>
<dbReference type="Gene3D" id="1.10.10.920">
    <property type="match status" value="1"/>
</dbReference>
<keyword evidence="11 14" id="KW-0411">Iron-sulfur</keyword>
<keyword evidence="5 14" id="KW-0004">4Fe-4S</keyword>
<dbReference type="PANTHER" id="PTHR13932">
    <property type="entry name" value="COPROPORPHYRINIGEN III OXIDASE"/>
    <property type="match status" value="1"/>
</dbReference>
<keyword evidence="9 14" id="KW-0560">Oxidoreductase</keyword>
<dbReference type="PIRSF" id="PIRSF000167">
    <property type="entry name" value="HemN"/>
    <property type="match status" value="1"/>
</dbReference>
<dbReference type="InterPro" id="IPR034505">
    <property type="entry name" value="Coproporphyrinogen-III_oxidase"/>
</dbReference>
<dbReference type="GO" id="GO:0006782">
    <property type="term" value="P:protoporphyrinogen IX biosynthetic process"/>
    <property type="evidence" value="ECO:0007669"/>
    <property type="project" value="TreeGrafter"/>
</dbReference>